<name>A0A165DR58_9BASI</name>
<feature type="region of interest" description="Disordered" evidence="8">
    <location>
        <begin position="108"/>
        <end position="128"/>
    </location>
</feature>
<dbReference type="GO" id="GO:0030687">
    <property type="term" value="C:preribosome, large subunit precursor"/>
    <property type="evidence" value="ECO:0007669"/>
    <property type="project" value="TreeGrafter"/>
</dbReference>
<dbReference type="GO" id="GO:0000027">
    <property type="term" value="P:ribosomal large subunit assembly"/>
    <property type="evidence" value="ECO:0007669"/>
    <property type="project" value="TreeGrafter"/>
</dbReference>
<proteinExistence type="inferred from homology"/>
<evidence type="ECO:0000256" key="7">
    <source>
        <dbReference type="ARBA" id="ARBA00023274"/>
    </source>
</evidence>
<evidence type="ECO:0000256" key="6">
    <source>
        <dbReference type="ARBA" id="ARBA00023242"/>
    </source>
</evidence>
<keyword evidence="11" id="KW-1185">Reference proteome</keyword>
<dbReference type="PANTHER" id="PTHR28127:SF1">
    <property type="entry name" value="RIBOSOME ASSEMBLY PROTEIN 3"/>
    <property type="match status" value="1"/>
</dbReference>
<dbReference type="PANTHER" id="PTHR28127">
    <property type="entry name" value="RIBOSOME ASSEMBLY PROTEIN 3"/>
    <property type="match status" value="1"/>
</dbReference>
<accession>A0A165DR58</accession>
<evidence type="ECO:0000313" key="10">
    <source>
        <dbReference type="EMBL" id="KZT53359.1"/>
    </source>
</evidence>
<dbReference type="AlphaFoldDB" id="A0A165DR58"/>
<dbReference type="InterPro" id="IPR051898">
    <property type="entry name" value="Ribosome_Assembly_3"/>
</dbReference>
<evidence type="ECO:0000256" key="3">
    <source>
        <dbReference type="ARBA" id="ARBA00006256"/>
    </source>
</evidence>
<comment type="function">
    <text evidence="1">Required for efficient biogenesis of the 60S ribosomal subunit.</text>
</comment>
<comment type="similarity">
    <text evidence="3">Belongs to the RSA3 family.</text>
</comment>
<feature type="compositionally biased region" description="Pro residues" evidence="8">
    <location>
        <begin position="34"/>
        <end position="45"/>
    </location>
</feature>
<dbReference type="Proteomes" id="UP000076842">
    <property type="component" value="Unassembled WGS sequence"/>
</dbReference>
<organism evidence="10 11">
    <name type="scientific">Calocera cornea HHB12733</name>
    <dbReference type="NCBI Taxonomy" id="1353952"/>
    <lineage>
        <taxon>Eukaryota</taxon>
        <taxon>Fungi</taxon>
        <taxon>Dikarya</taxon>
        <taxon>Basidiomycota</taxon>
        <taxon>Agaricomycotina</taxon>
        <taxon>Dacrymycetes</taxon>
        <taxon>Dacrymycetales</taxon>
        <taxon>Dacrymycetaceae</taxon>
        <taxon>Calocera</taxon>
    </lineage>
</organism>
<evidence type="ECO:0000256" key="5">
    <source>
        <dbReference type="ARBA" id="ARBA00022517"/>
    </source>
</evidence>
<evidence type="ECO:0000256" key="2">
    <source>
        <dbReference type="ARBA" id="ARBA00004604"/>
    </source>
</evidence>
<feature type="domain" description="Ribosome-assembly protein 3 C-terminal" evidence="9">
    <location>
        <begin position="61"/>
        <end position="106"/>
    </location>
</feature>
<feature type="region of interest" description="Disordered" evidence="8">
    <location>
        <begin position="1"/>
        <end position="55"/>
    </location>
</feature>
<dbReference type="InterPro" id="IPR028217">
    <property type="entry name" value="Rsa3_C"/>
</dbReference>
<evidence type="ECO:0000256" key="8">
    <source>
        <dbReference type="SAM" id="MobiDB-lite"/>
    </source>
</evidence>
<evidence type="ECO:0000259" key="9">
    <source>
        <dbReference type="Pfam" id="PF14615"/>
    </source>
</evidence>
<dbReference type="OrthoDB" id="69550at2759"/>
<keyword evidence="5" id="KW-0690">Ribosome biogenesis</keyword>
<dbReference type="GO" id="GO:0005730">
    <property type="term" value="C:nucleolus"/>
    <property type="evidence" value="ECO:0007669"/>
    <property type="project" value="UniProtKB-SubCell"/>
</dbReference>
<dbReference type="STRING" id="1353952.A0A165DR58"/>
<dbReference type="InParanoid" id="A0A165DR58"/>
<dbReference type="EMBL" id="KV424039">
    <property type="protein sequence ID" value="KZT53359.1"/>
    <property type="molecule type" value="Genomic_DNA"/>
</dbReference>
<feature type="compositionally biased region" description="Basic and acidic residues" evidence="8">
    <location>
        <begin position="111"/>
        <end position="128"/>
    </location>
</feature>
<protein>
    <recommendedName>
        <fullName evidence="4">Ribosome assembly protein 3</fullName>
    </recommendedName>
</protein>
<sequence length="128" mass="14381">MDAPATDNVEAETLPTEAGPEARRPQKRLTSRSPSPPSPALPPFVPQDDREQKEEQLKARFRKYWMASLADGFADDLDEIRKEPSMTKSRLEMLIDSLASGADVFSSSVDESSRRRTTEEMELVLGER</sequence>
<keyword evidence="7" id="KW-0687">Ribonucleoprotein</keyword>
<evidence type="ECO:0000256" key="1">
    <source>
        <dbReference type="ARBA" id="ARBA00003035"/>
    </source>
</evidence>
<reference evidence="10 11" key="1">
    <citation type="journal article" date="2016" name="Mol. Biol. Evol.">
        <title>Comparative Genomics of Early-Diverging Mushroom-Forming Fungi Provides Insights into the Origins of Lignocellulose Decay Capabilities.</title>
        <authorList>
            <person name="Nagy L.G."/>
            <person name="Riley R."/>
            <person name="Tritt A."/>
            <person name="Adam C."/>
            <person name="Daum C."/>
            <person name="Floudas D."/>
            <person name="Sun H."/>
            <person name="Yadav J.S."/>
            <person name="Pangilinan J."/>
            <person name="Larsson K.H."/>
            <person name="Matsuura K."/>
            <person name="Barry K."/>
            <person name="Labutti K."/>
            <person name="Kuo R."/>
            <person name="Ohm R.A."/>
            <person name="Bhattacharya S.S."/>
            <person name="Shirouzu T."/>
            <person name="Yoshinaga Y."/>
            <person name="Martin F.M."/>
            <person name="Grigoriev I.V."/>
            <person name="Hibbett D.S."/>
        </authorList>
    </citation>
    <scope>NUCLEOTIDE SEQUENCE [LARGE SCALE GENOMIC DNA]</scope>
    <source>
        <strain evidence="10 11">HHB12733</strain>
    </source>
</reference>
<keyword evidence="6" id="KW-0539">Nucleus</keyword>
<comment type="subcellular location">
    <subcellularLocation>
        <location evidence="2">Nucleus</location>
        <location evidence="2">Nucleolus</location>
    </subcellularLocation>
</comment>
<dbReference type="Pfam" id="PF14615">
    <property type="entry name" value="Rsa3"/>
    <property type="match status" value="1"/>
</dbReference>
<evidence type="ECO:0000256" key="4">
    <source>
        <dbReference type="ARBA" id="ARBA00015339"/>
    </source>
</evidence>
<evidence type="ECO:0000313" key="11">
    <source>
        <dbReference type="Proteomes" id="UP000076842"/>
    </source>
</evidence>
<gene>
    <name evidence="10" type="ORF">CALCODRAFT_440176</name>
</gene>